<proteinExistence type="predicted"/>
<keyword evidence="3" id="KW-0949">S-adenosyl-L-methionine</keyword>
<dbReference type="AlphaFoldDB" id="A0A1Q4HS62"/>
<accession>A0A1Q4HS62</accession>
<dbReference type="EMBL" id="MPNT01000016">
    <property type="protein sequence ID" value="OJZ71969.1"/>
    <property type="molecule type" value="Genomic_DNA"/>
</dbReference>
<dbReference type="CDD" id="cd02440">
    <property type="entry name" value="AdoMet_MTases"/>
    <property type="match status" value="1"/>
</dbReference>
<protein>
    <submittedName>
        <fullName evidence="5">SAM-dependent methyltransferase</fullName>
    </submittedName>
</protein>
<dbReference type="GO" id="GO:0032259">
    <property type="term" value="P:methylation"/>
    <property type="evidence" value="ECO:0007669"/>
    <property type="project" value="UniProtKB-KW"/>
</dbReference>
<dbReference type="GO" id="GO:0008168">
    <property type="term" value="F:methyltransferase activity"/>
    <property type="evidence" value="ECO:0007669"/>
    <property type="project" value="UniProtKB-KW"/>
</dbReference>
<dbReference type="RefSeq" id="WP_073876965.1">
    <property type="nucleotide sequence ID" value="NZ_MPNT01000016.1"/>
</dbReference>
<feature type="domain" description="Methyltransferase" evidence="4">
    <location>
        <begin position="46"/>
        <end position="140"/>
    </location>
</feature>
<keyword evidence="1 5" id="KW-0489">Methyltransferase</keyword>
<evidence type="ECO:0000313" key="6">
    <source>
        <dbReference type="Proteomes" id="UP000186438"/>
    </source>
</evidence>
<dbReference type="Proteomes" id="UP000186438">
    <property type="component" value="Unassembled WGS sequence"/>
</dbReference>
<gene>
    <name evidence="5" type="ORF">BRW65_17895</name>
</gene>
<keyword evidence="6" id="KW-1185">Reference proteome</keyword>
<name>A0A1Q4HS62_9MYCO</name>
<dbReference type="InterPro" id="IPR029063">
    <property type="entry name" value="SAM-dependent_MTases_sf"/>
</dbReference>
<dbReference type="SUPFAM" id="SSF53335">
    <property type="entry name" value="S-adenosyl-L-methionine-dependent methyltransferases"/>
    <property type="match status" value="1"/>
</dbReference>
<evidence type="ECO:0000259" key="4">
    <source>
        <dbReference type="Pfam" id="PF13649"/>
    </source>
</evidence>
<dbReference type="InterPro" id="IPR041698">
    <property type="entry name" value="Methyltransf_25"/>
</dbReference>
<reference evidence="5 6" key="1">
    <citation type="submission" date="2016-11" db="EMBL/GenBank/DDBJ databases">
        <title>Genome sequences of unsequenced Mycobacteria.</title>
        <authorList>
            <person name="Greninger A.L."/>
            <person name="Fang F."/>
            <person name="Jerome K.R."/>
        </authorList>
    </citation>
    <scope>NUCLEOTIDE SEQUENCE [LARGE SCALE GENOMIC DNA]</scope>
    <source>
        <strain evidence="5 6">M11</strain>
    </source>
</reference>
<dbReference type="OrthoDB" id="3825914at2"/>
<dbReference type="Gene3D" id="3.40.50.150">
    <property type="entry name" value="Vaccinia Virus protein VP39"/>
    <property type="match status" value="1"/>
</dbReference>
<evidence type="ECO:0000256" key="2">
    <source>
        <dbReference type="ARBA" id="ARBA00022679"/>
    </source>
</evidence>
<evidence type="ECO:0000313" key="5">
    <source>
        <dbReference type="EMBL" id="OJZ71969.1"/>
    </source>
</evidence>
<dbReference type="Pfam" id="PF13649">
    <property type="entry name" value="Methyltransf_25"/>
    <property type="match status" value="1"/>
</dbReference>
<sequence length="227" mass="24268">MATELIDWDGAYREEGIFVGPPPWNIGEPQPAFMRLINEGRIHGDVLDAGCGHAELSLALAAKGHSVVGVDLSRAAIDAATATAKSRGIVNATFLCADITSLTGFDDRFSTLMDSTLFHSLPVESRDAYLQAMYRAARPGASFFVLVFAHGAFPEDFTVPINAVTEEELRAAVAKHWVVDGIEPASIHALAGQVHGDGEVVPMPQLATDEKGRLIFPAYLLSAHKSA</sequence>
<organism evidence="5 6">
    <name type="scientific">Mycobacterium paraffinicum</name>
    <dbReference type="NCBI Taxonomy" id="53378"/>
    <lineage>
        <taxon>Bacteria</taxon>
        <taxon>Bacillati</taxon>
        <taxon>Actinomycetota</taxon>
        <taxon>Actinomycetes</taxon>
        <taxon>Mycobacteriales</taxon>
        <taxon>Mycobacteriaceae</taxon>
        <taxon>Mycobacterium</taxon>
    </lineage>
</organism>
<dbReference type="PANTHER" id="PTHR43464:SF19">
    <property type="entry name" value="UBIQUINONE BIOSYNTHESIS O-METHYLTRANSFERASE, MITOCHONDRIAL"/>
    <property type="match status" value="1"/>
</dbReference>
<comment type="caution">
    <text evidence="5">The sequence shown here is derived from an EMBL/GenBank/DDBJ whole genome shotgun (WGS) entry which is preliminary data.</text>
</comment>
<evidence type="ECO:0000256" key="1">
    <source>
        <dbReference type="ARBA" id="ARBA00022603"/>
    </source>
</evidence>
<dbReference type="PANTHER" id="PTHR43464">
    <property type="entry name" value="METHYLTRANSFERASE"/>
    <property type="match status" value="1"/>
</dbReference>
<evidence type="ECO:0000256" key="3">
    <source>
        <dbReference type="ARBA" id="ARBA00022691"/>
    </source>
</evidence>
<keyword evidence="2 5" id="KW-0808">Transferase</keyword>
<dbReference type="STRING" id="53378.BRW65_17895"/>